<keyword evidence="12" id="KW-0511">Multifunctional enzyme</keyword>
<keyword evidence="11 15" id="KW-0560">Oxidoreductase</keyword>
<dbReference type="InterPro" id="IPR002125">
    <property type="entry name" value="CMP_dCMP_dom"/>
</dbReference>
<dbReference type="Gene3D" id="3.40.140.10">
    <property type="entry name" value="Cytidine Deaminase, domain 2"/>
    <property type="match status" value="1"/>
</dbReference>
<dbReference type="Pfam" id="PF01872">
    <property type="entry name" value="RibD_C"/>
    <property type="match status" value="1"/>
</dbReference>
<dbReference type="InterPro" id="IPR016192">
    <property type="entry name" value="APOBEC/CMP_deaminase_Zn-bd"/>
</dbReference>
<feature type="active site" description="Proton donor" evidence="16">
    <location>
        <position position="53"/>
    </location>
</feature>
<keyword evidence="6 15" id="KW-0686">Riboflavin biosynthesis</keyword>
<evidence type="ECO:0000256" key="15">
    <source>
        <dbReference type="PIRNR" id="PIRNR006769"/>
    </source>
</evidence>
<dbReference type="Gene3D" id="3.40.430.10">
    <property type="entry name" value="Dihydrofolate Reductase, subunit A"/>
    <property type="match status" value="1"/>
</dbReference>
<feature type="binding site" evidence="17">
    <location>
        <position position="208"/>
    </location>
    <ligand>
        <name>substrate</name>
    </ligand>
</feature>
<feature type="binding site" evidence="18">
    <location>
        <position position="85"/>
    </location>
    <ligand>
        <name>Zn(2+)</name>
        <dbReference type="ChEBI" id="CHEBI:29105"/>
        <note>catalytic</note>
    </ligand>
</feature>
<evidence type="ECO:0000313" key="20">
    <source>
        <dbReference type="EMBL" id="KXG77290.1"/>
    </source>
</evidence>
<dbReference type="NCBIfam" id="TIGR00326">
    <property type="entry name" value="eubact_ribD"/>
    <property type="match status" value="1"/>
</dbReference>
<dbReference type="GO" id="GO:0008270">
    <property type="term" value="F:zinc ion binding"/>
    <property type="evidence" value="ECO:0007669"/>
    <property type="project" value="InterPro"/>
</dbReference>
<dbReference type="InParanoid" id="A0A140L9R5"/>
<dbReference type="InterPro" id="IPR004794">
    <property type="entry name" value="Eubact_RibD"/>
</dbReference>
<dbReference type="STRING" id="520764.AN618_11870"/>
<comment type="similarity">
    <text evidence="5 15">In the C-terminal section; belongs to the HTP reductase family.</text>
</comment>
<reference evidence="20 21" key="1">
    <citation type="submission" date="2015-12" db="EMBL/GenBank/DDBJ databases">
        <title>Draft genome sequnece of Fervidicola ferrireducens strain Y170.</title>
        <authorList>
            <person name="Patel B.K."/>
        </authorList>
    </citation>
    <scope>NUCLEOTIDE SEQUENCE [LARGE SCALE GENOMIC DNA]</scope>
    <source>
        <strain evidence="20 21">Y170</strain>
    </source>
</reference>
<feature type="binding site" evidence="17">
    <location>
        <position position="171"/>
    </location>
    <ligand>
        <name>NADP(+)</name>
        <dbReference type="ChEBI" id="CHEBI:58349"/>
    </ligand>
</feature>
<dbReference type="PIRSF" id="PIRSF006769">
    <property type="entry name" value="RibD"/>
    <property type="match status" value="1"/>
</dbReference>
<sequence>MERDIFFMKRALDLAKKGRGTTSPNPMVGAVIVKDGEIVGEGYHRKAGEPHAEVMALAQAGERARGAELFVNLEPCCHFGRTPPCADAIIRAGVKRVVVAMTDPNPLVAGKGIKRLREAGVEVEVGLLEEEARKLNEVFIKYITTGRPFIVAKIAQSLDGKIAMASGESRWITGEPARIKAHEFRSWYDAVMVGIGTVLADDPLLTCRLPGERKSPLRIVVDSWARIPLDARMLECKDGRVILATTERADGEKVNALKGKGVEVIKVPAVDGRVDLKRLMEILGSMEITSVLVEGGATLIASFIKENLVDKLLVFQAPLIIGGDGIDSIGILPIDQLKQAPRFKFHSAEAIGGDLLLEVYPDPGKGGSSCLPG</sequence>
<evidence type="ECO:0000256" key="4">
    <source>
        <dbReference type="ARBA" id="ARBA00005259"/>
    </source>
</evidence>
<keyword evidence="8 15" id="KW-0378">Hydrolase</keyword>
<feature type="binding site" evidence="17">
    <location>
        <position position="169"/>
    </location>
    <ligand>
        <name>NADP(+)</name>
        <dbReference type="ChEBI" id="CHEBI:58349"/>
    </ligand>
</feature>
<feature type="binding site" evidence="18">
    <location>
        <position position="51"/>
    </location>
    <ligand>
        <name>Zn(2+)</name>
        <dbReference type="ChEBI" id="CHEBI:29105"/>
        <note>catalytic</note>
    </ligand>
</feature>
<evidence type="ECO:0000256" key="2">
    <source>
        <dbReference type="ARBA" id="ARBA00004882"/>
    </source>
</evidence>
<feature type="binding site" evidence="17">
    <location>
        <position position="223"/>
    </location>
    <ligand>
        <name>NADP(+)</name>
        <dbReference type="ChEBI" id="CHEBI:58349"/>
    </ligand>
</feature>
<keyword evidence="7 15" id="KW-0479">Metal-binding</keyword>
<evidence type="ECO:0000259" key="19">
    <source>
        <dbReference type="PROSITE" id="PS51747"/>
    </source>
</evidence>
<dbReference type="Pfam" id="PF00383">
    <property type="entry name" value="dCMP_cyt_deam_1"/>
    <property type="match status" value="1"/>
</dbReference>
<feature type="domain" description="CMP/dCMP-type deaminase" evidence="19">
    <location>
        <begin position="2"/>
        <end position="124"/>
    </location>
</feature>
<dbReference type="PROSITE" id="PS51747">
    <property type="entry name" value="CYT_DCMP_DEAMINASES_2"/>
    <property type="match status" value="1"/>
</dbReference>
<evidence type="ECO:0000256" key="16">
    <source>
        <dbReference type="PIRSR" id="PIRSR006769-1"/>
    </source>
</evidence>
<dbReference type="PANTHER" id="PTHR38011:SF7">
    <property type="entry name" value="2,5-DIAMINO-6-RIBOSYLAMINO-4(3H)-PYRIMIDINONE 5'-PHOSPHATE REDUCTASE"/>
    <property type="match status" value="1"/>
</dbReference>
<feature type="binding site" evidence="17">
    <location>
        <begin position="296"/>
        <end position="302"/>
    </location>
    <ligand>
        <name>NADP(+)</name>
        <dbReference type="ChEBI" id="CHEBI:58349"/>
    </ligand>
</feature>
<dbReference type="SUPFAM" id="SSF53927">
    <property type="entry name" value="Cytidine deaminase-like"/>
    <property type="match status" value="1"/>
</dbReference>
<feature type="binding site" evidence="18">
    <location>
        <position position="76"/>
    </location>
    <ligand>
        <name>Zn(2+)</name>
        <dbReference type="ChEBI" id="CHEBI:29105"/>
        <note>catalytic</note>
    </ligand>
</feature>
<comment type="similarity">
    <text evidence="4 15">In the N-terminal section; belongs to the cytidine and deoxycytidylate deaminase family.</text>
</comment>
<dbReference type="PATRIC" id="fig|520764.3.peg.1227"/>
<dbReference type="EMBL" id="LOED01000012">
    <property type="protein sequence ID" value="KXG77290.1"/>
    <property type="molecule type" value="Genomic_DNA"/>
</dbReference>
<comment type="caution">
    <text evidence="20">The sequence shown here is derived from an EMBL/GenBank/DDBJ whole genome shotgun (WGS) entry which is preliminary data.</text>
</comment>
<evidence type="ECO:0000256" key="12">
    <source>
        <dbReference type="ARBA" id="ARBA00023268"/>
    </source>
</evidence>
<dbReference type="SUPFAM" id="SSF53597">
    <property type="entry name" value="Dihydrofolate reductase-like"/>
    <property type="match status" value="1"/>
</dbReference>
<evidence type="ECO:0000256" key="5">
    <source>
        <dbReference type="ARBA" id="ARBA00007417"/>
    </source>
</evidence>
<evidence type="ECO:0000256" key="14">
    <source>
        <dbReference type="ARBA" id="ARBA00049886"/>
    </source>
</evidence>
<evidence type="ECO:0000256" key="13">
    <source>
        <dbReference type="ARBA" id="ARBA00049861"/>
    </source>
</evidence>
<dbReference type="FunFam" id="3.40.140.10:FF:000025">
    <property type="entry name" value="Riboflavin biosynthesis protein RibD"/>
    <property type="match status" value="1"/>
</dbReference>
<dbReference type="GO" id="GO:0008835">
    <property type="term" value="F:diaminohydroxyphosphoribosylaminopyrimidine deaminase activity"/>
    <property type="evidence" value="ECO:0007669"/>
    <property type="project" value="UniProtKB-EC"/>
</dbReference>
<organism evidence="20 21">
    <name type="scientific">Fervidicola ferrireducens</name>
    <dbReference type="NCBI Taxonomy" id="520764"/>
    <lineage>
        <taxon>Bacteria</taxon>
        <taxon>Bacillati</taxon>
        <taxon>Bacillota</taxon>
        <taxon>Clostridia</taxon>
        <taxon>Thermosediminibacterales</taxon>
        <taxon>Thermosediminibacteraceae</taxon>
        <taxon>Fervidicola</taxon>
    </lineage>
</organism>
<evidence type="ECO:0000256" key="6">
    <source>
        <dbReference type="ARBA" id="ARBA00022619"/>
    </source>
</evidence>
<comment type="pathway">
    <text evidence="2 15">Cofactor biosynthesis; riboflavin biosynthesis; 5-amino-6-(D-ribitylamino)uracil from GTP: step 2/4.</text>
</comment>
<dbReference type="FunCoup" id="A0A140L9R5">
    <property type="interactions" value="405"/>
</dbReference>
<dbReference type="InterPro" id="IPR002734">
    <property type="entry name" value="RibDG_C"/>
</dbReference>
<dbReference type="Proteomes" id="UP000070427">
    <property type="component" value="Unassembled WGS sequence"/>
</dbReference>
<keyword evidence="10 15" id="KW-0521">NADP</keyword>
<dbReference type="UniPathway" id="UPA00275">
    <property type="reaction ID" value="UER00401"/>
</dbReference>
<protein>
    <recommendedName>
        <fullName evidence="15">Riboflavin biosynthesis protein RibD</fullName>
    </recommendedName>
    <domain>
        <recommendedName>
            <fullName evidence="15">Diaminohydroxyphosphoribosylaminopyrimidine deaminase</fullName>
            <shortName evidence="15">DRAP deaminase</shortName>
            <ecNumber evidence="15">3.5.4.26</ecNumber>
        </recommendedName>
        <alternativeName>
            <fullName evidence="15">Riboflavin-specific deaminase</fullName>
        </alternativeName>
    </domain>
    <domain>
        <recommendedName>
            <fullName evidence="15">5-amino-6-(5-phosphoribosylamino)uracil reductase</fullName>
            <ecNumber evidence="15">1.1.1.193</ecNumber>
        </recommendedName>
        <alternativeName>
            <fullName evidence="15">HTP reductase</fullName>
        </alternativeName>
    </domain>
</protein>
<dbReference type="EC" id="1.1.1.193" evidence="15"/>
<evidence type="ECO:0000256" key="1">
    <source>
        <dbReference type="ARBA" id="ARBA00002151"/>
    </source>
</evidence>
<dbReference type="GO" id="GO:0008703">
    <property type="term" value="F:5-amino-6-(5-phosphoribosylamino)uracil reductase activity"/>
    <property type="evidence" value="ECO:0007669"/>
    <property type="project" value="UniProtKB-EC"/>
</dbReference>
<name>A0A140L9R5_9FIRM</name>
<comment type="catalytic activity">
    <reaction evidence="13 15">
        <text>5-amino-6-(5-phospho-D-ribitylamino)uracil + NADP(+) = 5-amino-6-(5-phospho-D-ribosylamino)uracil + NADPH + H(+)</text>
        <dbReference type="Rhea" id="RHEA:17845"/>
        <dbReference type="ChEBI" id="CHEBI:15378"/>
        <dbReference type="ChEBI" id="CHEBI:57783"/>
        <dbReference type="ChEBI" id="CHEBI:58349"/>
        <dbReference type="ChEBI" id="CHEBI:58421"/>
        <dbReference type="ChEBI" id="CHEBI:58453"/>
        <dbReference type="EC" id="1.1.1.193"/>
    </reaction>
</comment>
<feature type="binding site" evidence="17">
    <location>
        <position position="155"/>
    </location>
    <ligand>
        <name>NADP(+)</name>
        <dbReference type="ChEBI" id="CHEBI:58349"/>
    </ligand>
</feature>
<keyword evidence="9 15" id="KW-0862">Zinc</keyword>
<feature type="binding site" evidence="17">
    <location>
        <position position="294"/>
    </location>
    <ligand>
        <name>substrate</name>
    </ligand>
</feature>
<dbReference type="GO" id="GO:0050661">
    <property type="term" value="F:NADP binding"/>
    <property type="evidence" value="ECO:0007669"/>
    <property type="project" value="InterPro"/>
</dbReference>
<evidence type="ECO:0000256" key="18">
    <source>
        <dbReference type="PIRSR" id="PIRSR006769-3"/>
    </source>
</evidence>
<dbReference type="OrthoDB" id="9800865at2"/>
<evidence type="ECO:0000313" key="21">
    <source>
        <dbReference type="Proteomes" id="UP000070427"/>
    </source>
</evidence>
<feature type="binding site" evidence="17">
    <location>
        <position position="201"/>
    </location>
    <ligand>
        <name>NADP(+)</name>
        <dbReference type="ChEBI" id="CHEBI:58349"/>
    </ligand>
</feature>
<accession>A0A140L9R5</accession>
<dbReference type="CDD" id="cd01284">
    <property type="entry name" value="Riboflavin_deaminase-reductase"/>
    <property type="match status" value="1"/>
</dbReference>
<feature type="binding site" evidence="17">
    <location>
        <position position="197"/>
    </location>
    <ligand>
        <name>NADP(+)</name>
        <dbReference type="ChEBI" id="CHEBI:58349"/>
    </ligand>
</feature>
<dbReference type="InterPro" id="IPR016193">
    <property type="entry name" value="Cytidine_deaminase-like"/>
</dbReference>
<evidence type="ECO:0000256" key="17">
    <source>
        <dbReference type="PIRSR" id="PIRSR006769-2"/>
    </source>
</evidence>
<evidence type="ECO:0000256" key="10">
    <source>
        <dbReference type="ARBA" id="ARBA00022857"/>
    </source>
</evidence>
<feature type="binding site" evidence="17">
    <location>
        <position position="185"/>
    </location>
    <ligand>
        <name>substrate</name>
    </ligand>
</feature>
<dbReference type="NCBIfam" id="TIGR00227">
    <property type="entry name" value="ribD_Cterm"/>
    <property type="match status" value="1"/>
</dbReference>
<dbReference type="PANTHER" id="PTHR38011">
    <property type="entry name" value="DIHYDROFOLATE REDUCTASE FAMILY PROTEIN (AFU_ORTHOLOGUE AFUA_8G06820)"/>
    <property type="match status" value="1"/>
</dbReference>
<dbReference type="InterPro" id="IPR050765">
    <property type="entry name" value="Riboflavin_Biosynth_HTPR"/>
</dbReference>
<comment type="catalytic activity">
    <reaction evidence="14 15">
        <text>2,5-diamino-6-hydroxy-4-(5-phosphoribosylamino)-pyrimidine + H2O + H(+) = 5-amino-6-(5-phospho-D-ribosylamino)uracil + NH4(+)</text>
        <dbReference type="Rhea" id="RHEA:21868"/>
        <dbReference type="ChEBI" id="CHEBI:15377"/>
        <dbReference type="ChEBI" id="CHEBI:15378"/>
        <dbReference type="ChEBI" id="CHEBI:28938"/>
        <dbReference type="ChEBI" id="CHEBI:58453"/>
        <dbReference type="ChEBI" id="CHEBI:58614"/>
        <dbReference type="EC" id="3.5.4.26"/>
    </reaction>
</comment>
<dbReference type="RefSeq" id="WP_066353119.1">
    <property type="nucleotide sequence ID" value="NZ_LOED01000012.1"/>
</dbReference>
<keyword evidence="21" id="KW-1185">Reference proteome</keyword>
<gene>
    <name evidence="20" type="primary">ribD</name>
    <name evidence="20" type="ORF">AN618_11870</name>
</gene>
<evidence type="ECO:0000256" key="3">
    <source>
        <dbReference type="ARBA" id="ARBA00004910"/>
    </source>
</evidence>
<evidence type="ECO:0000256" key="7">
    <source>
        <dbReference type="ARBA" id="ARBA00022723"/>
    </source>
</evidence>
<proteinExistence type="inferred from homology"/>
<dbReference type="InterPro" id="IPR011549">
    <property type="entry name" value="RibD_C"/>
</dbReference>
<evidence type="ECO:0000256" key="9">
    <source>
        <dbReference type="ARBA" id="ARBA00022833"/>
    </source>
</evidence>
<dbReference type="PROSITE" id="PS00903">
    <property type="entry name" value="CYT_DCMP_DEAMINASES_1"/>
    <property type="match status" value="1"/>
</dbReference>
<dbReference type="AlphaFoldDB" id="A0A140L9R5"/>
<dbReference type="InterPro" id="IPR024072">
    <property type="entry name" value="DHFR-like_dom_sf"/>
</dbReference>
<evidence type="ECO:0000256" key="11">
    <source>
        <dbReference type="ARBA" id="ARBA00023002"/>
    </source>
</evidence>
<comment type="cofactor">
    <cofactor evidence="15 18">
        <name>Zn(2+)</name>
        <dbReference type="ChEBI" id="CHEBI:29105"/>
    </cofactor>
    <text evidence="15 18">Binds 1 zinc ion.</text>
</comment>
<evidence type="ECO:0000256" key="8">
    <source>
        <dbReference type="ARBA" id="ARBA00022801"/>
    </source>
</evidence>
<dbReference type="EC" id="3.5.4.26" evidence="15"/>
<feature type="binding site" evidence="17">
    <location>
        <position position="205"/>
    </location>
    <ligand>
        <name>substrate</name>
    </ligand>
</feature>
<comment type="pathway">
    <text evidence="3 15">Cofactor biosynthesis; riboflavin biosynthesis; 5-amino-6-(D-ribitylamino)uracil from GTP: step 3/4.</text>
</comment>
<comment type="function">
    <text evidence="1 15">Converts 2,5-diamino-6-(ribosylamino)-4(3h)-pyrimidinone 5'-phosphate into 5-amino-6-(ribosylamino)-2,4(1h,3h)-pyrimidinedione 5'-phosphate.</text>
</comment>
<dbReference type="GO" id="GO:0009231">
    <property type="term" value="P:riboflavin biosynthetic process"/>
    <property type="evidence" value="ECO:0007669"/>
    <property type="project" value="UniProtKB-UniPathway"/>
</dbReference>